<name>A0ABU9AUS9_9BACT</name>
<comment type="caution">
    <text evidence="2">The sequence shown here is derived from an EMBL/GenBank/DDBJ whole genome shotgun (WGS) entry which is preliminary data.</text>
</comment>
<evidence type="ECO:0000313" key="3">
    <source>
        <dbReference type="Proteomes" id="UP001371305"/>
    </source>
</evidence>
<gene>
    <name evidence="2" type="ORF">WKV53_07830</name>
</gene>
<dbReference type="EMBL" id="JBBUKT010000002">
    <property type="protein sequence ID" value="MEK7950400.1"/>
    <property type="molecule type" value="Genomic_DNA"/>
</dbReference>
<proteinExistence type="predicted"/>
<keyword evidence="3" id="KW-1185">Reference proteome</keyword>
<feature type="transmembrane region" description="Helical" evidence="1">
    <location>
        <begin position="43"/>
        <end position="63"/>
    </location>
</feature>
<sequence>MGALDQFWQWLQNEFWLKLKYSLGFFFGWFNDKIQTMFNTGWAVLYAAWSIVLVFAALGAWAIGQISDSLSHIDLQAIKTGSGSLLQYGAFINRFIPLTEAASVSIIVFNIWLAVTILRWIKSFVPFVSN</sequence>
<accession>A0ABU9AUS9</accession>
<dbReference type="RefSeq" id="WP_341403938.1">
    <property type="nucleotide sequence ID" value="NZ_JBBUKT010000002.1"/>
</dbReference>
<protein>
    <recommendedName>
        <fullName evidence="4">DUF2523 domain-containing protein</fullName>
    </recommendedName>
</protein>
<keyword evidence="1" id="KW-1133">Transmembrane helix</keyword>
<evidence type="ECO:0000256" key="1">
    <source>
        <dbReference type="SAM" id="Phobius"/>
    </source>
</evidence>
<evidence type="ECO:0008006" key="4">
    <source>
        <dbReference type="Google" id="ProtNLM"/>
    </source>
</evidence>
<feature type="transmembrane region" description="Helical" evidence="1">
    <location>
        <begin position="101"/>
        <end position="121"/>
    </location>
</feature>
<reference evidence="2 3" key="1">
    <citation type="submission" date="2024-04" db="EMBL/GenBank/DDBJ databases">
        <title>Luteolibacter sp. isolated from soil.</title>
        <authorList>
            <person name="An J."/>
        </authorList>
    </citation>
    <scope>NUCLEOTIDE SEQUENCE [LARGE SCALE GENOMIC DNA]</scope>
    <source>
        <strain evidence="2 3">Y139</strain>
    </source>
</reference>
<keyword evidence="1" id="KW-0472">Membrane</keyword>
<keyword evidence="1" id="KW-0812">Transmembrane</keyword>
<organism evidence="2 3">
    <name type="scientific">Luteolibacter soli</name>
    <dbReference type="NCBI Taxonomy" id="3135280"/>
    <lineage>
        <taxon>Bacteria</taxon>
        <taxon>Pseudomonadati</taxon>
        <taxon>Verrucomicrobiota</taxon>
        <taxon>Verrucomicrobiia</taxon>
        <taxon>Verrucomicrobiales</taxon>
        <taxon>Verrucomicrobiaceae</taxon>
        <taxon>Luteolibacter</taxon>
    </lineage>
</organism>
<evidence type="ECO:0000313" key="2">
    <source>
        <dbReference type="EMBL" id="MEK7950400.1"/>
    </source>
</evidence>
<dbReference type="Proteomes" id="UP001371305">
    <property type="component" value="Unassembled WGS sequence"/>
</dbReference>